<sequence>MSFQAPNATSSSKTNDKKVSSRKGVLDTRDLEEMITFPAPVDKHCCEDVTDQCQELFNSALSKHQHVLFISVPSDVVAAVFMVESCPSLSNNIDERPKDGQSYSVRSPSNIFRPYLEDFLLVRSLIKRSSNRLQQGYQVC</sequence>
<evidence type="ECO:0000313" key="3">
    <source>
        <dbReference type="Proteomes" id="UP000762676"/>
    </source>
</evidence>
<name>A0AAV4GZ02_9GAST</name>
<reference evidence="2 3" key="1">
    <citation type="journal article" date="2021" name="Elife">
        <title>Chloroplast acquisition without the gene transfer in kleptoplastic sea slugs, Plakobranchus ocellatus.</title>
        <authorList>
            <person name="Maeda T."/>
            <person name="Takahashi S."/>
            <person name="Yoshida T."/>
            <person name="Shimamura S."/>
            <person name="Takaki Y."/>
            <person name="Nagai Y."/>
            <person name="Toyoda A."/>
            <person name="Suzuki Y."/>
            <person name="Arimoto A."/>
            <person name="Ishii H."/>
            <person name="Satoh N."/>
            <person name="Nishiyama T."/>
            <person name="Hasebe M."/>
            <person name="Maruyama T."/>
            <person name="Minagawa J."/>
            <person name="Obokata J."/>
            <person name="Shigenobu S."/>
        </authorList>
    </citation>
    <scope>NUCLEOTIDE SEQUENCE [LARGE SCALE GENOMIC DNA]</scope>
</reference>
<dbReference type="AlphaFoldDB" id="A0AAV4GZ02"/>
<proteinExistence type="predicted"/>
<keyword evidence="3" id="KW-1185">Reference proteome</keyword>
<comment type="caution">
    <text evidence="2">The sequence shown here is derived from an EMBL/GenBank/DDBJ whole genome shotgun (WGS) entry which is preliminary data.</text>
</comment>
<organism evidence="2 3">
    <name type="scientific">Elysia marginata</name>
    <dbReference type="NCBI Taxonomy" id="1093978"/>
    <lineage>
        <taxon>Eukaryota</taxon>
        <taxon>Metazoa</taxon>
        <taxon>Spiralia</taxon>
        <taxon>Lophotrochozoa</taxon>
        <taxon>Mollusca</taxon>
        <taxon>Gastropoda</taxon>
        <taxon>Heterobranchia</taxon>
        <taxon>Euthyneura</taxon>
        <taxon>Panpulmonata</taxon>
        <taxon>Sacoglossa</taxon>
        <taxon>Placobranchoidea</taxon>
        <taxon>Plakobranchidae</taxon>
        <taxon>Elysia</taxon>
    </lineage>
</organism>
<evidence type="ECO:0000313" key="2">
    <source>
        <dbReference type="EMBL" id="GFR90647.1"/>
    </source>
</evidence>
<protein>
    <submittedName>
        <fullName evidence="2">Uncharacterized protein</fullName>
    </submittedName>
</protein>
<gene>
    <name evidence="2" type="ORF">ElyMa_000823800</name>
</gene>
<feature type="compositionally biased region" description="Polar residues" evidence="1">
    <location>
        <begin position="1"/>
        <end position="13"/>
    </location>
</feature>
<dbReference type="Proteomes" id="UP000762676">
    <property type="component" value="Unassembled WGS sequence"/>
</dbReference>
<feature type="region of interest" description="Disordered" evidence="1">
    <location>
        <begin position="1"/>
        <end position="24"/>
    </location>
</feature>
<evidence type="ECO:0000256" key="1">
    <source>
        <dbReference type="SAM" id="MobiDB-lite"/>
    </source>
</evidence>
<accession>A0AAV4GZ02</accession>
<dbReference type="EMBL" id="BMAT01001695">
    <property type="protein sequence ID" value="GFR90647.1"/>
    <property type="molecule type" value="Genomic_DNA"/>
</dbReference>
<feature type="compositionally biased region" description="Basic and acidic residues" evidence="1">
    <location>
        <begin position="14"/>
        <end position="24"/>
    </location>
</feature>